<accession>A0A2N0YZ30</accession>
<name>A0A2N0YZ30_9BACI</name>
<organism evidence="1 2">
    <name type="scientific">Niallia nealsonii</name>
    <dbReference type="NCBI Taxonomy" id="115979"/>
    <lineage>
        <taxon>Bacteria</taxon>
        <taxon>Bacillati</taxon>
        <taxon>Bacillota</taxon>
        <taxon>Bacilli</taxon>
        <taxon>Bacillales</taxon>
        <taxon>Bacillaceae</taxon>
        <taxon>Niallia</taxon>
    </lineage>
</organism>
<dbReference type="AlphaFoldDB" id="A0A2N0YZ30"/>
<proteinExistence type="predicted"/>
<protein>
    <submittedName>
        <fullName evidence="1">Uncharacterized protein</fullName>
    </submittedName>
</protein>
<dbReference type="Pfam" id="PF22116">
    <property type="entry name" value="DUF6944"/>
    <property type="match status" value="1"/>
</dbReference>
<gene>
    <name evidence="1" type="ORF">CWS01_16525</name>
</gene>
<dbReference type="OrthoDB" id="2927316at2"/>
<dbReference type="RefSeq" id="WP_101178281.1">
    <property type="nucleotide sequence ID" value="NZ_PISE01000040.1"/>
</dbReference>
<dbReference type="Proteomes" id="UP000233375">
    <property type="component" value="Unassembled WGS sequence"/>
</dbReference>
<keyword evidence="2" id="KW-1185">Reference proteome</keyword>
<dbReference type="InterPro" id="IPR054224">
    <property type="entry name" value="DUF6944"/>
</dbReference>
<evidence type="ECO:0000313" key="1">
    <source>
        <dbReference type="EMBL" id="PKG22527.1"/>
    </source>
</evidence>
<sequence length="214" mass="23336">MDNHIEISAVWIQAIGTIISAIANSSFDIFTSEQGDALDLYGNVLQATGNAIQADQQETVTFEKIGTEIQAAGNVMVAGAFICLTDHVNTTLFIKGNWLQAFGALVEAVDEYLDNSGPKQPLNIYGNATQAIGNSFQAIGGLQEQRNNLEKAEFLVISGSWIQAIGSILNAIGQTQEELSENNHQGKNKTEKKKNDIFKGYNIDYYSTVNQEKK</sequence>
<comment type="caution">
    <text evidence="1">The sequence shown here is derived from an EMBL/GenBank/DDBJ whole genome shotgun (WGS) entry which is preliminary data.</text>
</comment>
<reference evidence="1 2" key="1">
    <citation type="journal article" date="2003" name="Int. J. Syst. Evol. Microbiol.">
        <title>Bacillus nealsonii sp. nov., isolated from a spacecraft-assembly facility, whose spores are gamma-radiation resistant.</title>
        <authorList>
            <person name="Venkateswaran K."/>
            <person name="Kempf M."/>
            <person name="Chen F."/>
            <person name="Satomi M."/>
            <person name="Nicholson W."/>
            <person name="Kern R."/>
        </authorList>
    </citation>
    <scope>NUCLEOTIDE SEQUENCE [LARGE SCALE GENOMIC DNA]</scope>
    <source>
        <strain evidence="1 2">FO-92</strain>
    </source>
</reference>
<evidence type="ECO:0000313" key="2">
    <source>
        <dbReference type="Proteomes" id="UP000233375"/>
    </source>
</evidence>
<dbReference type="EMBL" id="PISE01000040">
    <property type="protein sequence ID" value="PKG22527.1"/>
    <property type="molecule type" value="Genomic_DNA"/>
</dbReference>